<evidence type="ECO:0000313" key="4">
    <source>
        <dbReference type="Proteomes" id="UP000636800"/>
    </source>
</evidence>
<accession>A0A835U7G9</accession>
<name>A0A835U7G9_VANPL</name>
<comment type="caution">
    <text evidence="2">The sequence shown here is derived from an EMBL/GenBank/DDBJ whole genome shotgun (WGS) entry which is preliminary data.</text>
</comment>
<dbReference type="AlphaFoldDB" id="A0A835U7G9"/>
<evidence type="ECO:0000313" key="3">
    <source>
        <dbReference type="EMBL" id="KAG0449019.1"/>
    </source>
</evidence>
<dbReference type="Proteomes" id="UP000639772">
    <property type="component" value="Unassembled WGS sequence"/>
</dbReference>
<keyword evidence="4" id="KW-1185">Reference proteome</keyword>
<proteinExistence type="predicted"/>
<feature type="compositionally biased region" description="Basic and acidic residues" evidence="1">
    <location>
        <begin position="1"/>
        <end position="25"/>
    </location>
</feature>
<evidence type="ECO:0000313" key="5">
    <source>
        <dbReference type="Proteomes" id="UP000639772"/>
    </source>
</evidence>
<feature type="region of interest" description="Disordered" evidence="1">
    <location>
        <begin position="1"/>
        <end position="43"/>
    </location>
</feature>
<dbReference type="EMBL" id="JADCNL010000233">
    <property type="protein sequence ID" value="KAG0449019.1"/>
    <property type="molecule type" value="Genomic_DNA"/>
</dbReference>
<feature type="compositionally biased region" description="Basic and acidic residues" evidence="1">
    <location>
        <begin position="32"/>
        <end position="41"/>
    </location>
</feature>
<sequence length="58" mass="6126">MLARNRAERGGEKPRGAELGSRIEGRVATGRVDGKARRGETGAEGGAVELWLDLTPHG</sequence>
<dbReference type="Proteomes" id="UP000636800">
    <property type="component" value="Unassembled WGS sequence"/>
</dbReference>
<evidence type="ECO:0000256" key="1">
    <source>
        <dbReference type="SAM" id="MobiDB-lite"/>
    </source>
</evidence>
<gene>
    <name evidence="3" type="ORF">HPP92_027551</name>
    <name evidence="2" type="ORF">HPP92_027554</name>
</gene>
<feature type="non-terminal residue" evidence="2">
    <location>
        <position position="58"/>
    </location>
</feature>
<protein>
    <submittedName>
        <fullName evidence="2">Uncharacterized protein</fullName>
    </submittedName>
</protein>
<dbReference type="EMBL" id="JADCNM010000234">
    <property type="protein sequence ID" value="KAG0448976.1"/>
    <property type="molecule type" value="Genomic_DNA"/>
</dbReference>
<organism evidence="2 5">
    <name type="scientific">Vanilla planifolia</name>
    <name type="common">Vanilla</name>
    <dbReference type="NCBI Taxonomy" id="51239"/>
    <lineage>
        <taxon>Eukaryota</taxon>
        <taxon>Viridiplantae</taxon>
        <taxon>Streptophyta</taxon>
        <taxon>Embryophyta</taxon>
        <taxon>Tracheophyta</taxon>
        <taxon>Spermatophyta</taxon>
        <taxon>Magnoliopsida</taxon>
        <taxon>Liliopsida</taxon>
        <taxon>Asparagales</taxon>
        <taxon>Orchidaceae</taxon>
        <taxon>Vanilloideae</taxon>
        <taxon>Vanilleae</taxon>
        <taxon>Vanilla</taxon>
    </lineage>
</organism>
<evidence type="ECO:0000313" key="2">
    <source>
        <dbReference type="EMBL" id="KAG0448976.1"/>
    </source>
</evidence>
<reference evidence="4 5" key="1">
    <citation type="journal article" date="2020" name="Nat. Food">
        <title>A phased Vanilla planifolia genome enables genetic improvement of flavour and production.</title>
        <authorList>
            <person name="Hasing T."/>
            <person name="Tang H."/>
            <person name="Brym M."/>
            <person name="Khazi F."/>
            <person name="Huang T."/>
            <person name="Chambers A.H."/>
        </authorList>
    </citation>
    <scope>NUCLEOTIDE SEQUENCE [LARGE SCALE GENOMIC DNA]</scope>
    <source>
        <tissue evidence="2">Leaf</tissue>
    </source>
</reference>